<feature type="binding site" evidence="10 12">
    <location>
        <begin position="68"/>
        <end position="70"/>
    </location>
    <ligand>
        <name>L-glutamine</name>
        <dbReference type="ChEBI" id="CHEBI:58359"/>
    </ligand>
</feature>
<dbReference type="EMBL" id="NEWD01000026">
    <property type="protein sequence ID" value="OXM99923.1"/>
    <property type="molecule type" value="Genomic_DNA"/>
</dbReference>
<dbReference type="GO" id="GO:0042823">
    <property type="term" value="P:pyridoxal phosphate biosynthetic process"/>
    <property type="evidence" value="ECO:0007669"/>
    <property type="project" value="UniProtKB-UniRule"/>
</dbReference>
<dbReference type="GO" id="GO:0016740">
    <property type="term" value="F:transferase activity"/>
    <property type="evidence" value="ECO:0007669"/>
    <property type="project" value="UniProtKB-KW"/>
</dbReference>
<dbReference type="GO" id="GO:0036381">
    <property type="term" value="F:pyridoxal 5'-phosphate synthase (glutamine hydrolysing) activity"/>
    <property type="evidence" value="ECO:0007669"/>
    <property type="project" value="UniProtKB-UniRule"/>
</dbReference>
<name>A0A229VWC2_9BIFI</name>
<feature type="active site" description="Charge relay system" evidence="10 11">
    <location>
        <position position="190"/>
    </location>
</feature>
<evidence type="ECO:0000256" key="8">
    <source>
        <dbReference type="ARBA" id="ARBA00054599"/>
    </source>
</evidence>
<dbReference type="PROSITE" id="PS51130">
    <property type="entry name" value="PDXT_SNO_2"/>
    <property type="match status" value="1"/>
</dbReference>
<dbReference type="Pfam" id="PF01174">
    <property type="entry name" value="SNO"/>
    <property type="match status" value="1"/>
</dbReference>
<evidence type="ECO:0000313" key="14">
    <source>
        <dbReference type="Proteomes" id="UP000215433"/>
    </source>
</evidence>
<evidence type="ECO:0000256" key="9">
    <source>
        <dbReference type="ARBA" id="ARBA00064749"/>
    </source>
</evidence>
<gene>
    <name evidence="10" type="primary">pdxT</name>
    <name evidence="13" type="ORF">Tam10B_1773</name>
</gene>
<evidence type="ECO:0000256" key="10">
    <source>
        <dbReference type="HAMAP-Rule" id="MF_01615"/>
    </source>
</evidence>
<comment type="similarity">
    <text evidence="1 10">Belongs to the glutaminase PdxT/SNO family.</text>
</comment>
<dbReference type="PIRSF" id="PIRSF005639">
    <property type="entry name" value="Glut_amidoT_SNO"/>
    <property type="match status" value="1"/>
</dbReference>
<dbReference type="GO" id="GO:0004359">
    <property type="term" value="F:glutaminase activity"/>
    <property type="evidence" value="ECO:0007669"/>
    <property type="project" value="UniProtKB-UniRule"/>
</dbReference>
<sequence>MVVAVEYISKEESDEAKSAKHGVTGILAVQGAFAEHAAMLDRLGAQWKLLRAAEDFDESIDRVILPGGESTTQGKLLHSTGLFDKVAAHIAAGKPVFGTCAGMILLAKKLDNDDNVYFGALDAVVRRNAYGRQLGSFAANADFGDIKDFPLVFIRGPFVVSVGPDATVETEVNGNVVGLRQGNIIATAFHPELTDDTRIHELFLSL</sequence>
<dbReference type="HAMAP" id="MF_01615">
    <property type="entry name" value="PdxT"/>
    <property type="match status" value="1"/>
</dbReference>
<keyword evidence="2 10" id="KW-0378">Hydrolase</keyword>
<evidence type="ECO:0000256" key="3">
    <source>
        <dbReference type="ARBA" id="ARBA00022898"/>
    </source>
</evidence>
<comment type="catalytic activity">
    <reaction evidence="7 10">
        <text>L-glutamine + H2O = L-glutamate + NH4(+)</text>
        <dbReference type="Rhea" id="RHEA:15889"/>
        <dbReference type="ChEBI" id="CHEBI:15377"/>
        <dbReference type="ChEBI" id="CHEBI:28938"/>
        <dbReference type="ChEBI" id="CHEBI:29985"/>
        <dbReference type="ChEBI" id="CHEBI:58359"/>
        <dbReference type="EC" id="3.5.1.2"/>
    </reaction>
</comment>
<dbReference type="InterPro" id="IPR021196">
    <property type="entry name" value="PdxT/SNO_CS"/>
</dbReference>
<reference evidence="13 14" key="1">
    <citation type="submission" date="2017-05" db="EMBL/GenBank/DDBJ databases">
        <title>Bifidobacterium vansinderenii sp. nov.</title>
        <authorList>
            <person name="Lugli G.A."/>
            <person name="Duranti S."/>
            <person name="Mangifesta M."/>
        </authorList>
    </citation>
    <scope>NUCLEOTIDE SEQUENCE [LARGE SCALE GENOMIC DNA]</scope>
    <source>
        <strain evidence="13 14">Tam10B</strain>
    </source>
</reference>
<evidence type="ECO:0000256" key="4">
    <source>
        <dbReference type="ARBA" id="ARBA00022962"/>
    </source>
</evidence>
<proteinExistence type="inferred from homology"/>
<dbReference type="Gene3D" id="3.40.50.880">
    <property type="match status" value="1"/>
</dbReference>
<evidence type="ECO:0000256" key="5">
    <source>
        <dbReference type="ARBA" id="ARBA00023239"/>
    </source>
</evidence>
<evidence type="ECO:0000256" key="6">
    <source>
        <dbReference type="ARBA" id="ARBA00047992"/>
    </source>
</evidence>
<protein>
    <recommendedName>
        <fullName evidence="10">Pyridoxal 5'-phosphate synthase subunit PdxT</fullName>
        <ecNumber evidence="10">4.3.3.6</ecNumber>
    </recommendedName>
    <alternativeName>
        <fullName evidence="10">Pdx2</fullName>
    </alternativeName>
    <alternativeName>
        <fullName evidence="10">Pyridoxal 5'-phosphate synthase glutaminase subunit</fullName>
        <ecNumber evidence="10">3.5.1.2</ecNumber>
    </alternativeName>
</protein>
<dbReference type="UniPathway" id="UPA00245"/>
<accession>A0A229VWC2</accession>
<comment type="function">
    <text evidence="8 10">Catalyzes the hydrolysis of glutamine to glutamate and ammonia as part of the biosynthesis of pyridoxal 5'-phosphate. The resulting ammonia molecule is channeled to the active site of PdxS.</text>
</comment>
<feature type="active site" description="Charge relay system" evidence="10 11">
    <location>
        <position position="192"/>
    </location>
</feature>
<dbReference type="PROSITE" id="PS01236">
    <property type="entry name" value="PDXT_SNO_1"/>
    <property type="match status" value="1"/>
</dbReference>
<dbReference type="EC" id="4.3.3.6" evidence="10"/>
<feature type="active site" description="Nucleophile" evidence="10 11">
    <location>
        <position position="100"/>
    </location>
</feature>
<dbReference type="GO" id="GO:0006543">
    <property type="term" value="P:L-glutamine catabolic process"/>
    <property type="evidence" value="ECO:0007669"/>
    <property type="project" value="UniProtKB-UniRule"/>
</dbReference>
<keyword evidence="14" id="KW-1185">Reference proteome</keyword>
<evidence type="ECO:0000313" key="13">
    <source>
        <dbReference type="EMBL" id="OXM99923.1"/>
    </source>
</evidence>
<dbReference type="AlphaFoldDB" id="A0A229VWC2"/>
<keyword evidence="4 10" id="KW-0315">Glutamine amidotransferase</keyword>
<dbReference type="PROSITE" id="PS51274">
    <property type="entry name" value="GATASE_COBBQ"/>
    <property type="match status" value="1"/>
</dbReference>
<dbReference type="RefSeq" id="WP_093960905.1">
    <property type="nucleotide sequence ID" value="NZ_NEWD01000026.1"/>
</dbReference>
<dbReference type="InterPro" id="IPR002161">
    <property type="entry name" value="PdxT/SNO"/>
</dbReference>
<dbReference type="GO" id="GO:0005829">
    <property type="term" value="C:cytosol"/>
    <property type="evidence" value="ECO:0007669"/>
    <property type="project" value="TreeGrafter"/>
</dbReference>
<dbReference type="PROSITE" id="PS51273">
    <property type="entry name" value="GATASE_TYPE_1"/>
    <property type="match status" value="1"/>
</dbReference>
<dbReference type="PANTHER" id="PTHR31559:SF0">
    <property type="entry name" value="PYRIDOXAL 5'-PHOSPHATE SYNTHASE SUBUNIT SNO1-RELATED"/>
    <property type="match status" value="1"/>
</dbReference>
<dbReference type="Proteomes" id="UP000215433">
    <property type="component" value="Unassembled WGS sequence"/>
</dbReference>
<dbReference type="GO" id="GO:0008614">
    <property type="term" value="P:pyridoxine metabolic process"/>
    <property type="evidence" value="ECO:0007669"/>
    <property type="project" value="TreeGrafter"/>
</dbReference>
<feature type="binding site" evidence="10 12">
    <location>
        <begin position="154"/>
        <end position="155"/>
    </location>
    <ligand>
        <name>L-glutamine</name>
        <dbReference type="ChEBI" id="CHEBI:58359"/>
    </ligand>
</feature>
<dbReference type="InterPro" id="IPR029062">
    <property type="entry name" value="Class_I_gatase-like"/>
</dbReference>
<feature type="binding site" evidence="10 12">
    <location>
        <position position="127"/>
    </location>
    <ligand>
        <name>L-glutamine</name>
        <dbReference type="ChEBI" id="CHEBI:58359"/>
    </ligand>
</feature>
<evidence type="ECO:0000256" key="1">
    <source>
        <dbReference type="ARBA" id="ARBA00008345"/>
    </source>
</evidence>
<dbReference type="NCBIfam" id="TIGR03800">
    <property type="entry name" value="PLP_synth_Pdx2"/>
    <property type="match status" value="1"/>
</dbReference>
<evidence type="ECO:0000256" key="11">
    <source>
        <dbReference type="PIRSR" id="PIRSR005639-1"/>
    </source>
</evidence>
<keyword evidence="3 10" id="KW-0663">Pyridoxal phosphate</keyword>
<comment type="catalytic activity">
    <reaction evidence="6 10">
        <text>aldehydo-D-ribose 5-phosphate + D-glyceraldehyde 3-phosphate + L-glutamine = pyridoxal 5'-phosphate + L-glutamate + phosphate + 3 H2O + H(+)</text>
        <dbReference type="Rhea" id="RHEA:31507"/>
        <dbReference type="ChEBI" id="CHEBI:15377"/>
        <dbReference type="ChEBI" id="CHEBI:15378"/>
        <dbReference type="ChEBI" id="CHEBI:29985"/>
        <dbReference type="ChEBI" id="CHEBI:43474"/>
        <dbReference type="ChEBI" id="CHEBI:58273"/>
        <dbReference type="ChEBI" id="CHEBI:58359"/>
        <dbReference type="ChEBI" id="CHEBI:59776"/>
        <dbReference type="ChEBI" id="CHEBI:597326"/>
        <dbReference type="EC" id="4.3.3.6"/>
    </reaction>
</comment>
<evidence type="ECO:0000256" key="2">
    <source>
        <dbReference type="ARBA" id="ARBA00022801"/>
    </source>
</evidence>
<evidence type="ECO:0000256" key="7">
    <source>
        <dbReference type="ARBA" id="ARBA00049534"/>
    </source>
</evidence>
<dbReference type="FunFam" id="3.40.50.880:FF:000010">
    <property type="entry name" value="uncharacterized protein LOC100176842 isoform X2"/>
    <property type="match status" value="1"/>
</dbReference>
<keyword evidence="5 10" id="KW-0456">Lyase</keyword>
<keyword evidence="13" id="KW-0808">Transferase</keyword>
<dbReference type="GO" id="GO:1903600">
    <property type="term" value="C:glutaminase complex"/>
    <property type="evidence" value="ECO:0007669"/>
    <property type="project" value="TreeGrafter"/>
</dbReference>
<dbReference type="OrthoDB" id="9810320at2"/>
<organism evidence="13 14">
    <name type="scientific">Bifidobacterium vansinderenii</name>
    <dbReference type="NCBI Taxonomy" id="1984871"/>
    <lineage>
        <taxon>Bacteria</taxon>
        <taxon>Bacillati</taxon>
        <taxon>Actinomycetota</taxon>
        <taxon>Actinomycetes</taxon>
        <taxon>Bifidobacteriales</taxon>
        <taxon>Bifidobacteriaceae</taxon>
        <taxon>Bifidobacterium</taxon>
    </lineage>
</organism>
<evidence type="ECO:0000256" key="12">
    <source>
        <dbReference type="PIRSR" id="PIRSR005639-2"/>
    </source>
</evidence>
<comment type="subunit">
    <text evidence="9 10">In the presence of PdxS, forms a dodecamer of heterodimers. Only shows activity in the heterodimer.</text>
</comment>
<dbReference type="CDD" id="cd01749">
    <property type="entry name" value="GATase1_PB"/>
    <property type="match status" value="1"/>
</dbReference>
<dbReference type="EC" id="3.5.1.2" evidence="10"/>
<comment type="caution">
    <text evidence="13">The sequence shown here is derived from an EMBL/GenBank/DDBJ whole genome shotgun (WGS) entry which is preliminary data.</text>
</comment>
<dbReference type="PANTHER" id="PTHR31559">
    <property type="entry name" value="PYRIDOXAL 5'-PHOSPHATE SYNTHASE SUBUNIT SNO"/>
    <property type="match status" value="1"/>
</dbReference>
<dbReference type="SUPFAM" id="SSF52317">
    <property type="entry name" value="Class I glutamine amidotransferase-like"/>
    <property type="match status" value="1"/>
</dbReference>
<comment type="pathway">
    <text evidence="10">Cofactor biosynthesis; pyridoxal 5'-phosphate biosynthesis.</text>
</comment>